<accession>A0ABP0VY67</accession>
<protein>
    <submittedName>
        <fullName evidence="1">Uncharacterized protein</fullName>
    </submittedName>
</protein>
<name>A0ABP0VY67_9BRYO</name>
<organism evidence="1 2">
    <name type="scientific">Sphagnum jensenii</name>
    <dbReference type="NCBI Taxonomy" id="128206"/>
    <lineage>
        <taxon>Eukaryota</taxon>
        <taxon>Viridiplantae</taxon>
        <taxon>Streptophyta</taxon>
        <taxon>Embryophyta</taxon>
        <taxon>Bryophyta</taxon>
        <taxon>Sphagnophytina</taxon>
        <taxon>Sphagnopsida</taxon>
        <taxon>Sphagnales</taxon>
        <taxon>Sphagnaceae</taxon>
        <taxon>Sphagnum</taxon>
    </lineage>
</organism>
<sequence length="501" mass="54756">MMEPDKNASTGSKQETQHNLVTAFESKIGQLHSLMQNDDLEGTIHQVVEKLQKDSEAESEAERKHMDLHTAVEDLKAKLAEKGKQLKDYELALMSTAQQLEELALISETRLRNAAEHGSRGLMTTTKDGIKFESCGSQAEGCQPQKTLQELEDAQHQLAMTDNILVQGLSARDTFIAEVKGTVKQCENQVSLEQAKSLSISQEELKCKACGLGKLELKLLDDARHQLAVTNDTLALGLNDRDKRIRELEEMVRRRGIEAQEAQACLQETNTLIGARDSQIQRLEMELLCSAAGAASMLMPEQKGTSLSCSGQNGLNPASCAGQAQEQKPLNSVCPMRRLMESSPIISGTMQHIYEQAKEAFHSNSLEGGGASGKCPMQAALARMSACARAQEEAARSLHGTRSQEPRSNHNEFYAHTDPPATYKLQHTDSSSARDASLPCSTVLELRTEQTSGWKPDFPQSFHSSSICAIATTGASSPPQDLPSLAYVAATYHPQPPNRPY</sequence>
<evidence type="ECO:0000313" key="1">
    <source>
        <dbReference type="EMBL" id="CAK9258701.1"/>
    </source>
</evidence>
<evidence type="ECO:0000313" key="2">
    <source>
        <dbReference type="Proteomes" id="UP001497444"/>
    </source>
</evidence>
<reference evidence="1" key="1">
    <citation type="submission" date="2024-02" db="EMBL/GenBank/DDBJ databases">
        <authorList>
            <consortium name="ELIXIR-Norway"/>
            <consortium name="Elixir Norway"/>
        </authorList>
    </citation>
    <scope>NUCLEOTIDE SEQUENCE</scope>
</reference>
<dbReference type="EMBL" id="OZ020106">
    <property type="protein sequence ID" value="CAK9258701.1"/>
    <property type="molecule type" value="Genomic_DNA"/>
</dbReference>
<gene>
    <name evidence="1" type="ORF">CSSPJE1EN1_LOCUS4179</name>
</gene>
<proteinExistence type="predicted"/>
<dbReference type="Proteomes" id="UP001497444">
    <property type="component" value="Chromosome 11"/>
</dbReference>
<keyword evidence="2" id="KW-1185">Reference proteome</keyword>